<dbReference type="EMBL" id="JAXCGZ010005986">
    <property type="protein sequence ID" value="KAK7080327.1"/>
    <property type="molecule type" value="Genomic_DNA"/>
</dbReference>
<name>A0AAN8XBJ4_HALRR</name>
<evidence type="ECO:0000313" key="1">
    <source>
        <dbReference type="EMBL" id="KAK7080327.1"/>
    </source>
</evidence>
<dbReference type="AlphaFoldDB" id="A0AAN8XBJ4"/>
<reference evidence="1 2" key="1">
    <citation type="submission" date="2023-11" db="EMBL/GenBank/DDBJ databases">
        <title>Halocaridina rubra genome assembly.</title>
        <authorList>
            <person name="Smith C."/>
        </authorList>
    </citation>
    <scope>NUCLEOTIDE SEQUENCE [LARGE SCALE GENOMIC DNA]</scope>
    <source>
        <strain evidence="1">EP-1</strain>
        <tissue evidence="1">Whole</tissue>
    </source>
</reference>
<evidence type="ECO:0000313" key="2">
    <source>
        <dbReference type="Proteomes" id="UP001381693"/>
    </source>
</evidence>
<organism evidence="1 2">
    <name type="scientific">Halocaridina rubra</name>
    <name type="common">Hawaiian red shrimp</name>
    <dbReference type="NCBI Taxonomy" id="373956"/>
    <lineage>
        <taxon>Eukaryota</taxon>
        <taxon>Metazoa</taxon>
        <taxon>Ecdysozoa</taxon>
        <taxon>Arthropoda</taxon>
        <taxon>Crustacea</taxon>
        <taxon>Multicrustacea</taxon>
        <taxon>Malacostraca</taxon>
        <taxon>Eumalacostraca</taxon>
        <taxon>Eucarida</taxon>
        <taxon>Decapoda</taxon>
        <taxon>Pleocyemata</taxon>
        <taxon>Caridea</taxon>
        <taxon>Atyoidea</taxon>
        <taxon>Atyidae</taxon>
        <taxon>Halocaridina</taxon>
    </lineage>
</organism>
<proteinExistence type="predicted"/>
<protein>
    <submittedName>
        <fullName evidence="1">Uncharacterized protein</fullName>
    </submittedName>
</protein>
<gene>
    <name evidence="1" type="ORF">SK128_025653</name>
</gene>
<dbReference type="Proteomes" id="UP001381693">
    <property type="component" value="Unassembled WGS sequence"/>
</dbReference>
<accession>A0AAN8XBJ4</accession>
<keyword evidence="2" id="KW-1185">Reference proteome</keyword>
<comment type="caution">
    <text evidence="1">The sequence shown here is derived from an EMBL/GenBank/DDBJ whole genome shotgun (WGS) entry which is preliminary data.</text>
</comment>
<sequence length="228" mass="24950">MCDLIYRWDWQKFLREDENLANQLLTDESVHVIHILHPRMGGGPIGRSPAGTGPNPPLWCPATAVASPVNSCAFNCTNHQWQQENLLMATSTRHKGVLRISGDFVDSNTGVRVDMPGGSNGSALDLAPPDSSASFTLHFSNIRGLNSNLSSVEQHLGTSLPNLPLLPETQLSRHASTDPFQISHYNPYPRFRSRGGVCAYCNTNTPIARLIDLESLDFDARSTGDLLS</sequence>